<dbReference type="InterPro" id="IPR052021">
    <property type="entry name" value="Type-I_RS_S_subunit"/>
</dbReference>
<evidence type="ECO:0000313" key="5">
    <source>
        <dbReference type="EMBL" id="OZI46932.1"/>
    </source>
</evidence>
<dbReference type="Gene3D" id="1.10.287.1120">
    <property type="entry name" value="Bipartite methylase S protein"/>
    <property type="match status" value="1"/>
</dbReference>
<proteinExistence type="inferred from homology"/>
<reference evidence="5 6" key="1">
    <citation type="submission" date="2017-05" db="EMBL/GenBank/DDBJ databases">
        <title>Complete and WGS of Bordetella genogroups.</title>
        <authorList>
            <person name="Spilker T."/>
            <person name="LiPuma J."/>
        </authorList>
    </citation>
    <scope>NUCLEOTIDE SEQUENCE [LARGE SCALE GENOMIC DNA]</scope>
    <source>
        <strain evidence="5 6">AU10456</strain>
    </source>
</reference>
<sequence>MKPYASYKPSGVPWLGDVPSDWTVEKLKFFAKFVGGGTPSKDEPIYWGGEIPWVSPKDMKQPLIRETEDYITSEGLGNSPCALIPPSSVLTVVRSGILQHTIPVAINTVPVTLNQDMKALIPDGRMDSRYLAYQIEGCQKELRDEWVKQGATVESIEHQRMVDSRLAVPSPDEQQAIADYLDAEIARIDTLLHEKDELIGLLREARSSRISELVSGDGLTGAPTGNPWAPHLPEGWELKRLKHLAQVRSGLAKGKNNGSNPTVELPYLRVANVQEGSLDLREISTMPVEVDAVERFSLMEGDVLMNEGGDYDKVGRGAVWTGEISPCLHQNHVFAVRPVERSLSEWLSAITQTRYAKFYFMNNAKQSTNLASISQANVKELPILLPPKDQRKALLKKLGAELAAFDDLIAHTNDEITLLKELRAATIADAVLGRIDVRTATQQ</sequence>
<dbReference type="EMBL" id="NEVP01000011">
    <property type="protein sequence ID" value="OZI46932.1"/>
    <property type="molecule type" value="Genomic_DNA"/>
</dbReference>
<protein>
    <recommendedName>
        <fullName evidence="4">Type I restriction modification DNA specificity domain-containing protein</fullName>
    </recommendedName>
</protein>
<dbReference type="CDD" id="cd17249">
    <property type="entry name" value="RMtype1_S_EcoR124I-TRD2-CR2_like"/>
    <property type="match status" value="1"/>
</dbReference>
<feature type="domain" description="Type I restriction modification DNA specificity" evidence="4">
    <location>
        <begin position="233"/>
        <end position="417"/>
    </location>
</feature>
<keyword evidence="2" id="KW-0680">Restriction system</keyword>
<dbReference type="RefSeq" id="WP_094803060.1">
    <property type="nucleotide sequence ID" value="NZ_NEVP01000011.1"/>
</dbReference>
<evidence type="ECO:0000256" key="2">
    <source>
        <dbReference type="ARBA" id="ARBA00022747"/>
    </source>
</evidence>
<keyword evidence="6" id="KW-1185">Reference proteome</keyword>
<dbReference type="InterPro" id="IPR000055">
    <property type="entry name" value="Restrct_endonuc_typeI_TRD"/>
</dbReference>
<dbReference type="PANTHER" id="PTHR30408:SF12">
    <property type="entry name" value="TYPE I RESTRICTION ENZYME MJAVIII SPECIFICITY SUBUNIT"/>
    <property type="match status" value="1"/>
</dbReference>
<dbReference type="Proteomes" id="UP000216913">
    <property type="component" value="Unassembled WGS sequence"/>
</dbReference>
<dbReference type="OrthoDB" id="5298944at2"/>
<dbReference type="Gene3D" id="3.90.220.20">
    <property type="entry name" value="DNA methylase specificity domains"/>
    <property type="match status" value="2"/>
</dbReference>
<dbReference type="AlphaFoldDB" id="A0A261TCF6"/>
<dbReference type="SUPFAM" id="SSF116734">
    <property type="entry name" value="DNA methylase specificity domain"/>
    <property type="match status" value="2"/>
</dbReference>
<evidence type="ECO:0000259" key="4">
    <source>
        <dbReference type="Pfam" id="PF01420"/>
    </source>
</evidence>
<name>A0A261TCF6_9BORD</name>
<evidence type="ECO:0000256" key="1">
    <source>
        <dbReference type="ARBA" id="ARBA00010923"/>
    </source>
</evidence>
<accession>A0A261TCF6</accession>
<keyword evidence="3" id="KW-0238">DNA-binding</keyword>
<organism evidence="5 6">
    <name type="scientific">Bordetella genomosp. 5</name>
    <dbReference type="NCBI Taxonomy" id="1395608"/>
    <lineage>
        <taxon>Bacteria</taxon>
        <taxon>Pseudomonadati</taxon>
        <taxon>Pseudomonadota</taxon>
        <taxon>Betaproteobacteria</taxon>
        <taxon>Burkholderiales</taxon>
        <taxon>Alcaligenaceae</taxon>
        <taxon>Bordetella</taxon>
    </lineage>
</organism>
<evidence type="ECO:0000313" key="6">
    <source>
        <dbReference type="Proteomes" id="UP000216913"/>
    </source>
</evidence>
<gene>
    <name evidence="5" type="ORF">CAL25_19910</name>
</gene>
<comment type="caution">
    <text evidence="5">The sequence shown here is derived from an EMBL/GenBank/DDBJ whole genome shotgun (WGS) entry which is preliminary data.</text>
</comment>
<dbReference type="CDD" id="cd17253">
    <property type="entry name" value="RMtype1_S_Eco933I-TRD2-CR2_like"/>
    <property type="match status" value="1"/>
</dbReference>
<dbReference type="GO" id="GO:0003677">
    <property type="term" value="F:DNA binding"/>
    <property type="evidence" value="ECO:0007669"/>
    <property type="project" value="UniProtKB-KW"/>
</dbReference>
<evidence type="ECO:0000256" key="3">
    <source>
        <dbReference type="ARBA" id="ARBA00023125"/>
    </source>
</evidence>
<dbReference type="InterPro" id="IPR044946">
    <property type="entry name" value="Restrct_endonuc_typeI_TRD_sf"/>
</dbReference>
<dbReference type="Pfam" id="PF01420">
    <property type="entry name" value="Methylase_S"/>
    <property type="match status" value="2"/>
</dbReference>
<dbReference type="PANTHER" id="PTHR30408">
    <property type="entry name" value="TYPE-1 RESTRICTION ENZYME ECOKI SPECIFICITY PROTEIN"/>
    <property type="match status" value="1"/>
</dbReference>
<feature type="domain" description="Type I restriction modification DNA specificity" evidence="4">
    <location>
        <begin position="19"/>
        <end position="195"/>
    </location>
</feature>
<comment type="similarity">
    <text evidence="1">Belongs to the type-I restriction system S methylase family.</text>
</comment>
<dbReference type="GO" id="GO:0009307">
    <property type="term" value="P:DNA restriction-modification system"/>
    <property type="evidence" value="ECO:0007669"/>
    <property type="project" value="UniProtKB-KW"/>
</dbReference>